<dbReference type="PANTHER" id="PTHR47657">
    <property type="entry name" value="STEROL REGULATORY ELEMENT-BINDING PROTEIN ECM22"/>
    <property type="match status" value="1"/>
</dbReference>
<keyword evidence="4" id="KW-1185">Reference proteome</keyword>
<organism evidence="3 4">
    <name type="scientific">Zasmidium cellare</name>
    <name type="common">Wine cellar mold</name>
    <name type="synonym">Racodium cellare</name>
    <dbReference type="NCBI Taxonomy" id="395010"/>
    <lineage>
        <taxon>Eukaryota</taxon>
        <taxon>Fungi</taxon>
        <taxon>Dikarya</taxon>
        <taxon>Ascomycota</taxon>
        <taxon>Pezizomycotina</taxon>
        <taxon>Dothideomycetes</taxon>
        <taxon>Dothideomycetidae</taxon>
        <taxon>Mycosphaerellales</taxon>
        <taxon>Mycosphaerellaceae</taxon>
        <taxon>Zasmidium</taxon>
    </lineage>
</organism>
<evidence type="ECO:0000259" key="2">
    <source>
        <dbReference type="PROSITE" id="PS50048"/>
    </source>
</evidence>
<feature type="domain" description="Zn(2)-C6 fungal-type" evidence="2">
    <location>
        <begin position="54"/>
        <end position="84"/>
    </location>
</feature>
<dbReference type="PANTHER" id="PTHR47657:SF11">
    <property type="entry name" value="FINGER DOMAIN PROTEIN, PUTATIVE (AFU_ORTHOLOGUE AFUA_1G01650)-RELATED"/>
    <property type="match status" value="1"/>
</dbReference>
<dbReference type="InterPro" id="IPR052400">
    <property type="entry name" value="Zn2-C6_fungal_TF"/>
</dbReference>
<gene>
    <name evidence="3" type="ORF">PRZ48_005854</name>
</gene>
<dbReference type="InterPro" id="IPR001138">
    <property type="entry name" value="Zn2Cys6_DnaBD"/>
</dbReference>
<dbReference type="CDD" id="cd00067">
    <property type="entry name" value="GAL4"/>
    <property type="match status" value="1"/>
</dbReference>
<comment type="caution">
    <text evidence="3">The sequence shown here is derived from an EMBL/GenBank/DDBJ whole genome shotgun (WGS) entry which is preliminary data.</text>
</comment>
<dbReference type="PROSITE" id="PS50048">
    <property type="entry name" value="ZN2_CY6_FUNGAL_2"/>
    <property type="match status" value="1"/>
</dbReference>
<protein>
    <recommendedName>
        <fullName evidence="2">Zn(2)-C6 fungal-type domain-containing protein</fullName>
    </recommendedName>
</protein>
<keyword evidence="1" id="KW-0539">Nucleus</keyword>
<dbReference type="InterPro" id="IPR036864">
    <property type="entry name" value="Zn2-C6_fun-type_DNA-bd_sf"/>
</dbReference>
<dbReference type="EMBL" id="JAXOVC010000004">
    <property type="protein sequence ID" value="KAK4502429.1"/>
    <property type="molecule type" value="Genomic_DNA"/>
</dbReference>
<dbReference type="Proteomes" id="UP001305779">
    <property type="component" value="Unassembled WGS sequence"/>
</dbReference>
<evidence type="ECO:0000256" key="1">
    <source>
        <dbReference type="ARBA" id="ARBA00023242"/>
    </source>
</evidence>
<dbReference type="PROSITE" id="PS00463">
    <property type="entry name" value="ZN2_CY6_FUNGAL_1"/>
    <property type="match status" value="1"/>
</dbReference>
<reference evidence="3 4" key="1">
    <citation type="journal article" date="2023" name="G3 (Bethesda)">
        <title>A chromosome-level genome assembly of Zasmidium syzygii isolated from banana leaves.</title>
        <authorList>
            <person name="van Westerhoven A.C."/>
            <person name="Mehrabi R."/>
            <person name="Talebi R."/>
            <person name="Steentjes M.B.F."/>
            <person name="Corcolon B."/>
            <person name="Chong P.A."/>
            <person name="Kema G.H.J."/>
            <person name="Seidl M.F."/>
        </authorList>
    </citation>
    <scope>NUCLEOTIDE SEQUENCE [LARGE SCALE GENOMIC DNA]</scope>
    <source>
        <strain evidence="3 4">P124</strain>
    </source>
</reference>
<sequence>MSGLMPAAGLSESAPGFHVFAIRPRLGAGQVEGALDANTKQYSTRKSHRKSRLGCNACKQKRVKCDEKQPRCGRCERTKKPCGYSSSGSLTQATSDCVGASKGHATNSNRRTDCSYATPIPYPLEKSNRDIHLLKHYDRITGLEQDTVTCSDILVGSQASNYLSALHFNHFDVEGYRLAKFSHLQIALSDLQSAISGPITQRQADPVLLASMMINMQ</sequence>
<evidence type="ECO:0000313" key="4">
    <source>
        <dbReference type="Proteomes" id="UP001305779"/>
    </source>
</evidence>
<accession>A0ABR0ELF5</accession>
<name>A0ABR0ELF5_ZASCE</name>
<dbReference type="Pfam" id="PF00172">
    <property type="entry name" value="Zn_clus"/>
    <property type="match status" value="1"/>
</dbReference>
<dbReference type="Gene3D" id="4.10.240.10">
    <property type="entry name" value="Zn(2)-C6 fungal-type DNA-binding domain"/>
    <property type="match status" value="1"/>
</dbReference>
<proteinExistence type="predicted"/>
<evidence type="ECO:0000313" key="3">
    <source>
        <dbReference type="EMBL" id="KAK4502429.1"/>
    </source>
</evidence>
<dbReference type="SMART" id="SM00066">
    <property type="entry name" value="GAL4"/>
    <property type="match status" value="1"/>
</dbReference>
<dbReference type="SUPFAM" id="SSF57701">
    <property type="entry name" value="Zn2/Cys6 DNA-binding domain"/>
    <property type="match status" value="1"/>
</dbReference>